<proteinExistence type="predicted"/>
<dbReference type="EMBL" id="MU268367">
    <property type="protein sequence ID" value="KAH7904771.1"/>
    <property type="molecule type" value="Genomic_DNA"/>
</dbReference>
<evidence type="ECO:0000313" key="1">
    <source>
        <dbReference type="EMBL" id="KAH7904771.1"/>
    </source>
</evidence>
<protein>
    <submittedName>
        <fullName evidence="1">MAC/Perforin domain-containing protein</fullName>
    </submittedName>
</protein>
<comment type="caution">
    <text evidence="1">The sequence shown here is derived from an EMBL/GenBank/DDBJ whole genome shotgun (WGS) entry which is preliminary data.</text>
</comment>
<evidence type="ECO:0000313" key="2">
    <source>
        <dbReference type="Proteomes" id="UP000790377"/>
    </source>
</evidence>
<gene>
    <name evidence="1" type="ORF">BJ138DRAFT_1119103</name>
</gene>
<reference evidence="1" key="1">
    <citation type="journal article" date="2021" name="New Phytol.">
        <title>Evolutionary innovations through gain and loss of genes in the ectomycorrhizal Boletales.</title>
        <authorList>
            <person name="Wu G."/>
            <person name="Miyauchi S."/>
            <person name="Morin E."/>
            <person name="Kuo A."/>
            <person name="Drula E."/>
            <person name="Varga T."/>
            <person name="Kohler A."/>
            <person name="Feng B."/>
            <person name="Cao Y."/>
            <person name="Lipzen A."/>
            <person name="Daum C."/>
            <person name="Hundley H."/>
            <person name="Pangilinan J."/>
            <person name="Johnson J."/>
            <person name="Barry K."/>
            <person name="LaButti K."/>
            <person name="Ng V."/>
            <person name="Ahrendt S."/>
            <person name="Min B."/>
            <person name="Choi I.G."/>
            <person name="Park H."/>
            <person name="Plett J.M."/>
            <person name="Magnuson J."/>
            <person name="Spatafora J.W."/>
            <person name="Nagy L.G."/>
            <person name="Henrissat B."/>
            <person name="Grigoriev I.V."/>
            <person name="Yang Z.L."/>
            <person name="Xu J."/>
            <person name="Martin F.M."/>
        </authorList>
    </citation>
    <scope>NUCLEOTIDE SEQUENCE</scope>
    <source>
        <strain evidence="1">ATCC 28755</strain>
    </source>
</reference>
<keyword evidence="2" id="KW-1185">Reference proteome</keyword>
<name>A0ACB7ZUZ0_9AGAM</name>
<accession>A0ACB7ZUZ0</accession>
<organism evidence="1 2">
    <name type="scientific">Hygrophoropsis aurantiaca</name>
    <dbReference type="NCBI Taxonomy" id="72124"/>
    <lineage>
        <taxon>Eukaryota</taxon>
        <taxon>Fungi</taxon>
        <taxon>Dikarya</taxon>
        <taxon>Basidiomycota</taxon>
        <taxon>Agaricomycotina</taxon>
        <taxon>Agaricomycetes</taxon>
        <taxon>Agaricomycetidae</taxon>
        <taxon>Boletales</taxon>
        <taxon>Coniophorineae</taxon>
        <taxon>Hygrophoropsidaceae</taxon>
        <taxon>Hygrophoropsis</taxon>
    </lineage>
</organism>
<dbReference type="Proteomes" id="UP000790377">
    <property type="component" value="Unassembled WGS sequence"/>
</dbReference>
<sequence>MFDTSKPPTDFPADYLPLLWTVGSTYNVLSGKYADPLSCRQQVIDWSKSENRTQEFGGKKYSVPLVVNFHNAITSDYRSASGKSTMDYSKSLTINAGLEAEYGGFSGSATADYSDTQRQNLAHSFTRVSYNVTHYTFSLPSTSETRGLLKKSFVQDLDSMDPVKLYDEYGTHLLLSATVGGRAAFLYTTDIRKYSSEISIEAAAKITAKYGVASGSVKLSTKEQEAMNSFTENSEVSVQTQGGDPQYGNTDFLSNVKAWAASITDWPQLVDFGSTPCLTGLWEFASTPQRRDVLAEAFKKFASGNGNKLGLPGPYVRVREAELSGEGSVLVPKPDDGGVALLCFPEATDPWYPIGFGDLVVSEEVPGALSPVKWEEAFTAIYTLTAAPLQAKFWRAIPPTPDYAVLGCIGISGVNVDLPDRIAKQVRAVHKSALTKAKDLSKLGDFGTAKYLYYVDDQFCLPGPGLHVEDCYNFDFRPEQKKAIKDSH</sequence>